<proteinExistence type="predicted"/>
<accession>A0A6N4V5Z4</accession>
<dbReference type="EMBL" id="AP022570">
    <property type="protein sequence ID" value="BBX49438.1"/>
    <property type="molecule type" value="Genomic_DNA"/>
</dbReference>
<reference evidence="1 2" key="1">
    <citation type="journal article" date="2019" name="Emerg. Microbes Infect.">
        <title>Comprehensive subspecies identification of 175 nontuberculous mycobacteria species based on 7547 genomic profiles.</title>
        <authorList>
            <person name="Matsumoto Y."/>
            <person name="Kinjo T."/>
            <person name="Motooka D."/>
            <person name="Nabeya D."/>
            <person name="Jung N."/>
            <person name="Uechi K."/>
            <person name="Horii T."/>
            <person name="Iida T."/>
            <person name="Fujita J."/>
            <person name="Nakamura S."/>
        </authorList>
    </citation>
    <scope>NUCLEOTIDE SEQUENCE [LARGE SCALE GENOMIC DNA]</scope>
    <source>
        <strain evidence="1 2">JCM 12603</strain>
    </source>
</reference>
<dbReference type="RefSeq" id="WP_163672298.1">
    <property type="nucleotide sequence ID" value="NZ_AP022570.1"/>
</dbReference>
<dbReference type="Pfam" id="PF04134">
    <property type="entry name" value="DCC1-like"/>
    <property type="match status" value="1"/>
</dbReference>
<dbReference type="AlphaFoldDB" id="A0A6N4V5Z4"/>
<sequence length="147" mass="16254">MSADTDPSNPPVLLYDGVCGVCNGAVRTILRFDRRGTLRFAALDSDYARDVIDRHPALRTVDTVVYVENVGRDDERVAIRSAALLRVAEYLGGLWKLALAARAIPAPLRDRVYAAFAAFRYHVGGTYDTCPIPPPEVRRRFLDAAYG</sequence>
<dbReference type="GO" id="GO:0015035">
    <property type="term" value="F:protein-disulfide reductase activity"/>
    <property type="evidence" value="ECO:0007669"/>
    <property type="project" value="InterPro"/>
</dbReference>
<dbReference type="KEGG" id="mpof:MPOR_04640"/>
<dbReference type="InterPro" id="IPR052927">
    <property type="entry name" value="DCC_oxidoreductase"/>
</dbReference>
<protein>
    <recommendedName>
        <fullName evidence="3">Thiol-disulfide oxidoreductase</fullName>
    </recommendedName>
</protein>
<keyword evidence="2" id="KW-1185">Reference proteome</keyword>
<evidence type="ECO:0008006" key="3">
    <source>
        <dbReference type="Google" id="ProtNLM"/>
    </source>
</evidence>
<evidence type="ECO:0000313" key="2">
    <source>
        <dbReference type="Proteomes" id="UP000466785"/>
    </source>
</evidence>
<name>A0A6N4V5Z4_9MYCO</name>
<dbReference type="InterPro" id="IPR007263">
    <property type="entry name" value="DCC1-like"/>
</dbReference>
<dbReference type="Proteomes" id="UP000466785">
    <property type="component" value="Chromosome"/>
</dbReference>
<dbReference type="PANTHER" id="PTHR33639">
    <property type="entry name" value="THIOL-DISULFIDE OXIDOREDUCTASE DCC"/>
    <property type="match status" value="1"/>
</dbReference>
<dbReference type="PANTHER" id="PTHR33639:SF2">
    <property type="entry name" value="DUF393 DOMAIN-CONTAINING PROTEIN"/>
    <property type="match status" value="1"/>
</dbReference>
<evidence type="ECO:0000313" key="1">
    <source>
        <dbReference type="EMBL" id="BBX49438.1"/>
    </source>
</evidence>
<gene>
    <name evidence="1" type="ORF">MPOR_04640</name>
</gene>
<organism evidence="1 2">
    <name type="scientific">Mycolicibacterium poriferae</name>
    <dbReference type="NCBI Taxonomy" id="39694"/>
    <lineage>
        <taxon>Bacteria</taxon>
        <taxon>Bacillati</taxon>
        <taxon>Actinomycetota</taxon>
        <taxon>Actinomycetes</taxon>
        <taxon>Mycobacteriales</taxon>
        <taxon>Mycobacteriaceae</taxon>
        <taxon>Mycolicibacterium</taxon>
    </lineage>
</organism>